<dbReference type="GO" id="GO:0022625">
    <property type="term" value="C:cytosolic large ribosomal subunit"/>
    <property type="evidence" value="ECO:0007669"/>
    <property type="project" value="TreeGrafter"/>
</dbReference>
<feature type="non-terminal residue" evidence="7">
    <location>
        <position position="168"/>
    </location>
</feature>
<protein>
    <submittedName>
        <fullName evidence="7">50S ribosomal protein L25</fullName>
    </submittedName>
</protein>
<evidence type="ECO:0000256" key="3">
    <source>
        <dbReference type="ARBA" id="ARBA00022980"/>
    </source>
</evidence>
<dbReference type="AlphaFoldDB" id="A0A0G1ZV82"/>
<dbReference type="NCBIfam" id="TIGR00731">
    <property type="entry name" value="bL25_bact_ctc"/>
    <property type="match status" value="1"/>
</dbReference>
<name>A0A0G1ZV82_9BACT</name>
<dbReference type="InterPro" id="IPR037121">
    <property type="entry name" value="Ribosomal_bL25_C"/>
</dbReference>
<accession>A0A0G1ZV82</accession>
<dbReference type="GO" id="GO:0003735">
    <property type="term" value="F:structural constituent of ribosome"/>
    <property type="evidence" value="ECO:0007669"/>
    <property type="project" value="InterPro"/>
</dbReference>
<dbReference type="GO" id="GO:0008097">
    <property type="term" value="F:5S rRNA binding"/>
    <property type="evidence" value="ECO:0007669"/>
    <property type="project" value="InterPro"/>
</dbReference>
<dbReference type="Proteomes" id="UP000034054">
    <property type="component" value="Unassembled WGS sequence"/>
</dbReference>
<dbReference type="EMBL" id="LCRH01000035">
    <property type="protein sequence ID" value="KKW32237.1"/>
    <property type="molecule type" value="Genomic_DNA"/>
</dbReference>
<comment type="caution">
    <text evidence="7">The sequence shown here is derived from an EMBL/GenBank/DDBJ whole genome shotgun (WGS) entry which is preliminary data.</text>
</comment>
<evidence type="ECO:0000256" key="2">
    <source>
        <dbReference type="ARBA" id="ARBA00022884"/>
    </source>
</evidence>
<dbReference type="PANTHER" id="PTHR33284">
    <property type="entry name" value="RIBOSOMAL PROTEIN L25/GLN-TRNA SYNTHETASE, ANTI-CODON-BINDING DOMAIN-CONTAINING PROTEIN"/>
    <property type="match status" value="1"/>
</dbReference>
<reference evidence="7 8" key="1">
    <citation type="journal article" date="2015" name="Nature">
        <title>rRNA introns, odd ribosomes, and small enigmatic genomes across a large radiation of phyla.</title>
        <authorList>
            <person name="Brown C.T."/>
            <person name="Hug L.A."/>
            <person name="Thomas B.C."/>
            <person name="Sharon I."/>
            <person name="Castelle C.J."/>
            <person name="Singh A."/>
            <person name="Wilkins M.J."/>
            <person name="Williams K.H."/>
            <person name="Banfield J.F."/>
        </authorList>
    </citation>
    <scope>NUCLEOTIDE SEQUENCE [LARGE SCALE GENOMIC DNA]</scope>
</reference>
<evidence type="ECO:0000259" key="5">
    <source>
        <dbReference type="Pfam" id="PF01386"/>
    </source>
</evidence>
<dbReference type="Pfam" id="PF01386">
    <property type="entry name" value="Ribosomal_L25p"/>
    <property type="match status" value="1"/>
</dbReference>
<dbReference type="Pfam" id="PF14693">
    <property type="entry name" value="Ribosomal_TL5_C"/>
    <property type="match status" value="1"/>
</dbReference>
<dbReference type="InterPro" id="IPR029751">
    <property type="entry name" value="Ribosomal_L25_dom"/>
</dbReference>
<organism evidence="7 8">
    <name type="scientific">Candidatus Uhrbacteria bacterium GW2011_GWA2_52_8d</name>
    <dbReference type="NCBI Taxonomy" id="1618979"/>
    <lineage>
        <taxon>Bacteria</taxon>
        <taxon>Candidatus Uhriibacteriota</taxon>
    </lineage>
</organism>
<evidence type="ECO:0000256" key="1">
    <source>
        <dbReference type="ARBA" id="ARBA00022730"/>
    </source>
</evidence>
<gene>
    <name evidence="7" type="ORF">UY76_C0035G0001</name>
</gene>
<evidence type="ECO:0000259" key="6">
    <source>
        <dbReference type="Pfam" id="PF14693"/>
    </source>
</evidence>
<keyword evidence="3 7" id="KW-0689">Ribosomal protein</keyword>
<dbReference type="PANTHER" id="PTHR33284:SF1">
    <property type="entry name" value="RIBOSOMAL PROTEIN L25_GLN-TRNA SYNTHETASE, ANTI-CODON-BINDING DOMAIN-CONTAINING PROTEIN"/>
    <property type="match status" value="1"/>
</dbReference>
<evidence type="ECO:0000313" key="7">
    <source>
        <dbReference type="EMBL" id="KKW32237.1"/>
    </source>
</evidence>
<keyword evidence="2" id="KW-0694">RNA-binding</keyword>
<dbReference type="InterPro" id="IPR020057">
    <property type="entry name" value="Ribosomal_bL25_b-dom"/>
</dbReference>
<dbReference type="Gene3D" id="2.40.240.10">
    <property type="entry name" value="Ribosomal Protein L25, Chain P"/>
    <property type="match status" value="1"/>
</dbReference>
<dbReference type="GO" id="GO:0006412">
    <property type="term" value="P:translation"/>
    <property type="evidence" value="ECO:0007669"/>
    <property type="project" value="InterPro"/>
</dbReference>
<dbReference type="HAMAP" id="MF_01334">
    <property type="entry name" value="Ribosomal_bL25_CTC"/>
    <property type="match status" value="1"/>
</dbReference>
<keyword evidence="4" id="KW-0687">Ribonucleoprotein</keyword>
<proteinExistence type="inferred from homology"/>
<dbReference type="Gene3D" id="2.170.120.20">
    <property type="entry name" value="Ribosomal protein L25, beta domain"/>
    <property type="match status" value="1"/>
</dbReference>
<evidence type="ECO:0000256" key="4">
    <source>
        <dbReference type="ARBA" id="ARBA00023274"/>
    </source>
</evidence>
<dbReference type="InterPro" id="IPR020930">
    <property type="entry name" value="Ribosomal_uL5_bac-type"/>
</dbReference>
<dbReference type="CDD" id="cd00495">
    <property type="entry name" value="Ribosomal_L25_TL5_CTC"/>
    <property type="match status" value="1"/>
</dbReference>
<feature type="domain" description="Large ribosomal subunit protein bL25 L25" evidence="5">
    <location>
        <begin position="6"/>
        <end position="92"/>
    </location>
</feature>
<dbReference type="InterPro" id="IPR020056">
    <property type="entry name" value="Rbsml_bL25/Gln-tRNA_synth_N"/>
</dbReference>
<feature type="domain" description="Large ribosomal subunit protein bL25 beta" evidence="6">
    <location>
        <begin position="100"/>
        <end position="168"/>
    </location>
</feature>
<dbReference type="SUPFAM" id="SSF50715">
    <property type="entry name" value="Ribosomal protein L25-like"/>
    <property type="match status" value="1"/>
</dbReference>
<keyword evidence="1" id="KW-0699">rRNA-binding</keyword>
<evidence type="ECO:0000313" key="8">
    <source>
        <dbReference type="Proteomes" id="UP000034054"/>
    </source>
</evidence>
<dbReference type="InterPro" id="IPR001021">
    <property type="entry name" value="Ribosomal_bL25_long"/>
</dbReference>
<dbReference type="InterPro" id="IPR011035">
    <property type="entry name" value="Ribosomal_bL25/Gln-tRNA_synth"/>
</dbReference>
<sequence>MTDHILEAKMRIERGRKTYTLRNVGSVPAVVYGAGIQPQNITVDRNQFVKTYEAAGESSIVELKIDEKSALHVLIQDYQIDPLRQEYTHIDFRSIDMSKEIETEVELEFVGESAAVKALGGTFISSLETVAIRALPSKLVRSIQVDISVLATFDDSIRVSDLKAPEGV</sequence>